<gene>
    <name evidence="2" type="ORF">JHK64_03485</name>
</gene>
<feature type="domain" description="N-acetyltransferase" evidence="1">
    <location>
        <begin position="1"/>
        <end position="166"/>
    </location>
</feature>
<name>A0A934UDD7_9STRE</name>
<evidence type="ECO:0000259" key="1">
    <source>
        <dbReference type="PROSITE" id="PS51186"/>
    </source>
</evidence>
<dbReference type="RefSeq" id="WP_199567618.1">
    <property type="nucleotide sequence ID" value="NZ_JAENBP010000003.1"/>
</dbReference>
<evidence type="ECO:0000313" key="2">
    <source>
        <dbReference type="EMBL" id="MBJ8349695.1"/>
    </source>
</evidence>
<dbReference type="InterPro" id="IPR000182">
    <property type="entry name" value="GNAT_dom"/>
</dbReference>
<dbReference type="Gene3D" id="3.40.630.30">
    <property type="match status" value="1"/>
</dbReference>
<keyword evidence="3" id="KW-1185">Reference proteome</keyword>
<organism evidence="2 3">
    <name type="scientific">Streptococcus zalophi</name>
    <dbReference type="NCBI Taxonomy" id="640031"/>
    <lineage>
        <taxon>Bacteria</taxon>
        <taxon>Bacillati</taxon>
        <taxon>Bacillota</taxon>
        <taxon>Bacilli</taxon>
        <taxon>Lactobacillales</taxon>
        <taxon>Streptococcaceae</taxon>
        <taxon>Streptococcus</taxon>
    </lineage>
</organism>
<reference evidence="2 3" key="1">
    <citation type="journal article" date="2021" name="Int. J. Syst. Evol. Microbiol.">
        <title>Streptococcus vicugnae sp. nov., isolated from faeces of alpacas (Vicugna pacos) and cattle (Bos taurus), Streptococcus zalophi sp. nov., and Streptococcus pacificus sp. nov., isolated from respiratory tract of California sea lions (Zalophus californianus).</title>
        <authorList>
            <person name="Volokhov D.V."/>
            <person name="Zagorodnyaya T.A."/>
            <person name="Shen Z."/>
            <person name="Blom J."/>
            <person name="Furtak V.A."/>
            <person name="Eisenberg T."/>
            <person name="Fan P."/>
            <person name="Jeong K.C."/>
            <person name="Gao Y."/>
            <person name="Zhang S."/>
            <person name="Amselle M."/>
        </authorList>
    </citation>
    <scope>NUCLEOTIDE SEQUENCE [LARGE SCALE GENOMIC DNA]</scope>
    <source>
        <strain evidence="3">CSL7508-lung</strain>
    </source>
</reference>
<dbReference type="CDD" id="cd04301">
    <property type="entry name" value="NAT_SF"/>
    <property type="match status" value="1"/>
</dbReference>
<dbReference type="PROSITE" id="PS51186">
    <property type="entry name" value="GNAT"/>
    <property type="match status" value="1"/>
</dbReference>
<dbReference type="AlphaFoldDB" id="A0A934UDD7"/>
<sequence length="169" mass="19220">MIIRLAFPNEIKDIMAIMAEAKTFLAKSGSNQWQNGYPDEETIIEDILKGQGYVILVDDLIAGYAAVIEGKEPAYEAIYDGKWLNQNQDYITFHRVAVAQSYRGQQIAQTLLEGLVEGFEASDFRCDTHEKNKIMQHILDKLGFSYQGKVPIDGERLAYQKIKTNNRLK</sequence>
<dbReference type="InterPro" id="IPR016181">
    <property type="entry name" value="Acyl_CoA_acyltransferase"/>
</dbReference>
<dbReference type="EMBL" id="JAENBP010000003">
    <property type="protein sequence ID" value="MBJ8349695.1"/>
    <property type="molecule type" value="Genomic_DNA"/>
</dbReference>
<proteinExistence type="predicted"/>
<protein>
    <submittedName>
        <fullName evidence="2">GNAT family N-acetyltransferase</fullName>
    </submittedName>
</protein>
<comment type="caution">
    <text evidence="2">The sequence shown here is derived from an EMBL/GenBank/DDBJ whole genome shotgun (WGS) entry which is preliminary data.</text>
</comment>
<dbReference type="GO" id="GO:0016747">
    <property type="term" value="F:acyltransferase activity, transferring groups other than amino-acyl groups"/>
    <property type="evidence" value="ECO:0007669"/>
    <property type="project" value="InterPro"/>
</dbReference>
<dbReference type="SUPFAM" id="SSF55729">
    <property type="entry name" value="Acyl-CoA N-acyltransferases (Nat)"/>
    <property type="match status" value="1"/>
</dbReference>
<dbReference type="Proteomes" id="UP000644875">
    <property type="component" value="Unassembled WGS sequence"/>
</dbReference>
<accession>A0A934UDD7</accession>
<dbReference type="Pfam" id="PF00583">
    <property type="entry name" value="Acetyltransf_1"/>
    <property type="match status" value="1"/>
</dbReference>
<evidence type="ECO:0000313" key="3">
    <source>
        <dbReference type="Proteomes" id="UP000644875"/>
    </source>
</evidence>